<protein>
    <submittedName>
        <fullName evidence="2">Uncharacterized protein</fullName>
    </submittedName>
</protein>
<feature type="compositionally biased region" description="Basic and acidic residues" evidence="1">
    <location>
        <begin position="39"/>
        <end position="58"/>
    </location>
</feature>
<comment type="caution">
    <text evidence="2">The sequence shown here is derived from an EMBL/GenBank/DDBJ whole genome shotgun (WGS) entry which is preliminary data.</text>
</comment>
<dbReference type="EMBL" id="CAXAMM010014769">
    <property type="protein sequence ID" value="CAK9034591.1"/>
    <property type="molecule type" value="Genomic_DNA"/>
</dbReference>
<accession>A0ABP0L624</accession>
<keyword evidence="3" id="KW-1185">Reference proteome</keyword>
<feature type="non-terminal residue" evidence="2">
    <location>
        <position position="58"/>
    </location>
</feature>
<name>A0ABP0L624_9DINO</name>
<dbReference type="Proteomes" id="UP001642464">
    <property type="component" value="Unassembled WGS sequence"/>
</dbReference>
<evidence type="ECO:0000256" key="1">
    <source>
        <dbReference type="SAM" id="MobiDB-lite"/>
    </source>
</evidence>
<gene>
    <name evidence="2" type="ORF">SCF082_LOCUS20919</name>
</gene>
<sequence>MQKSADERAQARLPETVQELQKAEEAAQEKAELTAGEEAAAKQAKEFHEQEEVWQVKK</sequence>
<feature type="region of interest" description="Disordered" evidence="1">
    <location>
        <begin position="1"/>
        <end position="58"/>
    </location>
</feature>
<evidence type="ECO:0000313" key="2">
    <source>
        <dbReference type="EMBL" id="CAK9034591.1"/>
    </source>
</evidence>
<reference evidence="2 3" key="1">
    <citation type="submission" date="2024-02" db="EMBL/GenBank/DDBJ databases">
        <authorList>
            <person name="Chen Y."/>
            <person name="Shah S."/>
            <person name="Dougan E. K."/>
            <person name="Thang M."/>
            <person name="Chan C."/>
        </authorList>
    </citation>
    <scope>NUCLEOTIDE SEQUENCE [LARGE SCALE GENOMIC DNA]</scope>
</reference>
<proteinExistence type="predicted"/>
<feature type="compositionally biased region" description="Basic and acidic residues" evidence="1">
    <location>
        <begin position="1"/>
        <end position="10"/>
    </location>
</feature>
<feature type="compositionally biased region" description="Basic and acidic residues" evidence="1">
    <location>
        <begin position="21"/>
        <end position="32"/>
    </location>
</feature>
<evidence type="ECO:0000313" key="3">
    <source>
        <dbReference type="Proteomes" id="UP001642464"/>
    </source>
</evidence>
<organism evidence="2 3">
    <name type="scientific">Durusdinium trenchii</name>
    <dbReference type="NCBI Taxonomy" id="1381693"/>
    <lineage>
        <taxon>Eukaryota</taxon>
        <taxon>Sar</taxon>
        <taxon>Alveolata</taxon>
        <taxon>Dinophyceae</taxon>
        <taxon>Suessiales</taxon>
        <taxon>Symbiodiniaceae</taxon>
        <taxon>Durusdinium</taxon>
    </lineage>
</organism>